<dbReference type="InterPro" id="IPR029058">
    <property type="entry name" value="AB_hydrolase_fold"/>
</dbReference>
<dbReference type="InterPro" id="IPR051044">
    <property type="entry name" value="MAG_DAG_Lipase"/>
</dbReference>
<dbReference type="InterPro" id="IPR000073">
    <property type="entry name" value="AB_hydrolase_1"/>
</dbReference>
<evidence type="ECO:0000256" key="4">
    <source>
        <dbReference type="ARBA" id="ARBA00071261"/>
    </source>
</evidence>
<evidence type="ECO:0000259" key="5">
    <source>
        <dbReference type="Pfam" id="PF12146"/>
    </source>
</evidence>
<dbReference type="SUPFAM" id="SSF53474">
    <property type="entry name" value="alpha/beta-Hydrolases"/>
    <property type="match status" value="1"/>
</dbReference>
<keyword evidence="6" id="KW-0378">Hydrolase</keyword>
<name>A0A4V2EU59_9PSEU</name>
<dbReference type="RefSeq" id="WP_165401280.1">
    <property type="nucleotide sequence ID" value="NZ_SGWQ01000002.1"/>
</dbReference>
<dbReference type="GO" id="GO:0047372">
    <property type="term" value="F:monoacylglycerol lipase activity"/>
    <property type="evidence" value="ECO:0007669"/>
    <property type="project" value="UniProtKB-EC"/>
</dbReference>
<dbReference type="PANTHER" id="PTHR11614">
    <property type="entry name" value="PHOSPHOLIPASE-RELATED"/>
    <property type="match status" value="1"/>
</dbReference>
<organism evidence="6 7">
    <name type="scientific">Herbihabitans rhizosphaerae</name>
    <dbReference type="NCBI Taxonomy" id="1872711"/>
    <lineage>
        <taxon>Bacteria</taxon>
        <taxon>Bacillati</taxon>
        <taxon>Actinomycetota</taxon>
        <taxon>Actinomycetes</taxon>
        <taxon>Pseudonocardiales</taxon>
        <taxon>Pseudonocardiaceae</taxon>
        <taxon>Herbihabitans</taxon>
    </lineage>
</organism>
<evidence type="ECO:0000313" key="6">
    <source>
        <dbReference type="EMBL" id="RZS43433.1"/>
    </source>
</evidence>
<protein>
    <recommendedName>
        <fullName evidence="4">Monoacylglycerol lipase</fullName>
        <ecNumber evidence="3">3.1.1.23</ecNumber>
    </recommendedName>
</protein>
<gene>
    <name evidence="6" type="ORF">EV193_102413</name>
</gene>
<comment type="caution">
    <text evidence="6">The sequence shown here is derived from an EMBL/GenBank/DDBJ whole genome shotgun (WGS) entry which is preliminary data.</text>
</comment>
<sequence>MTEHVEEKFTGSAGGSVYWQGWLSAEALGVVVISHGIAEHGGRYAHVAEHLAAQGFATYVADHQGHGRSAGARGNIERMDVVTGDLHTMIRLAGERHDGLPVFLLGHSMGGLIALQYVTGEPAALRGLIVSGPAVEIAVGSKFERAMAGTLSKLVPNLGVVKLDSSAVSRDPDVVHAYDTDPLNYRGRVRVRTGAEMLAAADTMAARLPKITMPVLILQGTEDKLVDPSSAKVVADGVGSDDVTVKTYDGLYHEVLNEPEKETVLADIVTWLKEHV</sequence>
<dbReference type="FunFam" id="3.40.50.1820:FF:000117">
    <property type="entry name" value="Monoglyceride lipase, putative"/>
    <property type="match status" value="1"/>
</dbReference>
<evidence type="ECO:0000256" key="3">
    <source>
        <dbReference type="ARBA" id="ARBA00013254"/>
    </source>
</evidence>
<dbReference type="Gene3D" id="3.40.50.1820">
    <property type="entry name" value="alpha/beta hydrolase"/>
    <property type="match status" value="1"/>
</dbReference>
<keyword evidence="7" id="KW-1185">Reference proteome</keyword>
<dbReference type="Proteomes" id="UP000294257">
    <property type="component" value="Unassembled WGS sequence"/>
</dbReference>
<dbReference type="PRINTS" id="PR00111">
    <property type="entry name" value="ABHYDROLASE"/>
</dbReference>
<dbReference type="EMBL" id="SGWQ01000002">
    <property type="protein sequence ID" value="RZS43433.1"/>
    <property type="molecule type" value="Genomic_DNA"/>
</dbReference>
<evidence type="ECO:0000256" key="1">
    <source>
        <dbReference type="ARBA" id="ARBA00001613"/>
    </source>
</evidence>
<reference evidence="6 7" key="1">
    <citation type="submission" date="2019-02" db="EMBL/GenBank/DDBJ databases">
        <title>Genomic Encyclopedia of Type Strains, Phase IV (KMG-IV): sequencing the most valuable type-strain genomes for metagenomic binning, comparative biology and taxonomic classification.</title>
        <authorList>
            <person name="Goeker M."/>
        </authorList>
    </citation>
    <scope>NUCLEOTIDE SEQUENCE [LARGE SCALE GENOMIC DNA]</scope>
    <source>
        <strain evidence="6 7">DSM 101727</strain>
    </source>
</reference>
<evidence type="ECO:0000313" key="7">
    <source>
        <dbReference type="Proteomes" id="UP000294257"/>
    </source>
</evidence>
<feature type="domain" description="Serine aminopeptidase S33" evidence="5">
    <location>
        <begin position="26"/>
        <end position="260"/>
    </location>
</feature>
<dbReference type="Pfam" id="PF12146">
    <property type="entry name" value="Hydrolase_4"/>
    <property type="match status" value="1"/>
</dbReference>
<evidence type="ECO:0000256" key="2">
    <source>
        <dbReference type="ARBA" id="ARBA00008645"/>
    </source>
</evidence>
<comment type="similarity">
    <text evidence="2">Belongs to the AB hydrolase superfamily.</text>
</comment>
<dbReference type="EC" id="3.1.1.23" evidence="3"/>
<dbReference type="AlphaFoldDB" id="A0A4V2EU59"/>
<proteinExistence type="inferred from homology"/>
<comment type="catalytic activity">
    <reaction evidence="1">
        <text>Hydrolyzes glycerol monoesters of long-chain fatty acids.</text>
        <dbReference type="EC" id="3.1.1.23"/>
    </reaction>
</comment>
<accession>A0A4V2EU59</accession>
<dbReference type="InterPro" id="IPR022742">
    <property type="entry name" value="Hydrolase_4"/>
</dbReference>